<dbReference type="InterPro" id="IPR008490">
    <property type="entry name" value="Transposase_InsH_N"/>
</dbReference>
<evidence type="ECO:0000313" key="3">
    <source>
        <dbReference type="EMBL" id="MBA4495560.1"/>
    </source>
</evidence>
<name>A0A7W2A9B4_9BACL</name>
<feature type="domain" description="Transposase IS4-like" evidence="1">
    <location>
        <begin position="106"/>
        <end position="261"/>
    </location>
</feature>
<evidence type="ECO:0000259" key="2">
    <source>
        <dbReference type="Pfam" id="PF05598"/>
    </source>
</evidence>
<sequence length="300" mass="35652">MKGINNQIFCCIEDMVRRFAETPSRAGKPKKFSDTQILKCLIYQAYYRIHSFRELEWKLNQDHWTRRCIGLDEVPDHSTFCRRAKQIEQGLYAPLYEELLFELEPKTRVCYWDSTALRASRYDRDAEKGKGTRLGWFYGYKLHAIVSEDLIPLVWDITPANLYDNQCTHLIYHVSQYPVFMPLADAAYDDHKLFSACNQADIHLVTPVNKRNASCPAAFQSEHRQQNWRFVTEGLGKKFLSQRSRMEQLFSTLKTLYGLEQPRRIYRYYRHTLWVILLYLLDRLINKRLGFNTSKAPWNR</sequence>
<evidence type="ECO:0000313" key="4">
    <source>
        <dbReference type="Proteomes" id="UP000535491"/>
    </source>
</evidence>
<gene>
    <name evidence="3" type="ORF">H1191_14750</name>
</gene>
<feature type="domain" description="Transposase InsH N-terminal" evidence="2">
    <location>
        <begin position="15"/>
        <end position="83"/>
    </location>
</feature>
<dbReference type="AlphaFoldDB" id="A0A7W2A9B4"/>
<dbReference type="GO" id="GO:0003677">
    <property type="term" value="F:DNA binding"/>
    <property type="evidence" value="ECO:0007669"/>
    <property type="project" value="InterPro"/>
</dbReference>
<proteinExistence type="predicted"/>
<dbReference type="GO" id="GO:0004803">
    <property type="term" value="F:transposase activity"/>
    <property type="evidence" value="ECO:0007669"/>
    <property type="project" value="InterPro"/>
</dbReference>
<accession>A0A7W2A9B4</accession>
<reference evidence="3 4" key="1">
    <citation type="submission" date="2020-07" db="EMBL/GenBank/DDBJ databases">
        <authorList>
            <person name="Feng H."/>
        </authorList>
    </citation>
    <scope>NUCLEOTIDE SEQUENCE [LARGE SCALE GENOMIC DNA]</scope>
    <source>
        <strain evidence="4">s-10</strain>
    </source>
</reference>
<comment type="caution">
    <text evidence="3">The sequence shown here is derived from an EMBL/GenBank/DDBJ whole genome shotgun (WGS) entry which is preliminary data.</text>
</comment>
<dbReference type="EMBL" id="JACEIQ010000016">
    <property type="protein sequence ID" value="MBA4495560.1"/>
    <property type="molecule type" value="Genomic_DNA"/>
</dbReference>
<keyword evidence="4" id="KW-1185">Reference proteome</keyword>
<dbReference type="RefSeq" id="WP_181753130.1">
    <property type="nucleotide sequence ID" value="NZ_JACEIQ010000016.1"/>
</dbReference>
<dbReference type="GO" id="GO:0006313">
    <property type="term" value="P:DNA transposition"/>
    <property type="evidence" value="ECO:0007669"/>
    <property type="project" value="InterPro"/>
</dbReference>
<dbReference type="InterPro" id="IPR002559">
    <property type="entry name" value="Transposase_11"/>
</dbReference>
<dbReference type="Pfam" id="PF05598">
    <property type="entry name" value="DUF772"/>
    <property type="match status" value="1"/>
</dbReference>
<evidence type="ECO:0000259" key="1">
    <source>
        <dbReference type="Pfam" id="PF01609"/>
    </source>
</evidence>
<dbReference type="Pfam" id="PF01609">
    <property type="entry name" value="DDE_Tnp_1"/>
    <property type="match status" value="1"/>
</dbReference>
<dbReference type="Proteomes" id="UP000535491">
    <property type="component" value="Unassembled WGS sequence"/>
</dbReference>
<protein>
    <submittedName>
        <fullName evidence="3">Transposase</fullName>
    </submittedName>
</protein>
<organism evidence="3 4">
    <name type="scientific">Paenactinomyces guangxiensis</name>
    <dbReference type="NCBI Taxonomy" id="1490290"/>
    <lineage>
        <taxon>Bacteria</taxon>
        <taxon>Bacillati</taxon>
        <taxon>Bacillota</taxon>
        <taxon>Bacilli</taxon>
        <taxon>Bacillales</taxon>
        <taxon>Thermoactinomycetaceae</taxon>
        <taxon>Paenactinomyces</taxon>
    </lineage>
</organism>